<organism evidence="6 7">
    <name type="scientific">Phytophthora palmivora</name>
    <dbReference type="NCBI Taxonomy" id="4796"/>
    <lineage>
        <taxon>Eukaryota</taxon>
        <taxon>Sar</taxon>
        <taxon>Stramenopiles</taxon>
        <taxon>Oomycota</taxon>
        <taxon>Peronosporomycetes</taxon>
        <taxon>Peronosporales</taxon>
        <taxon>Peronosporaceae</taxon>
        <taxon>Phytophthora</taxon>
    </lineage>
</organism>
<gene>
    <name evidence="6" type="ORF">PHPALM_3680</name>
</gene>
<evidence type="ECO:0000256" key="2">
    <source>
        <dbReference type="ARBA" id="ARBA00010400"/>
    </source>
</evidence>
<dbReference type="EMBL" id="NCKW01001917">
    <property type="protein sequence ID" value="POM78754.1"/>
    <property type="molecule type" value="Genomic_DNA"/>
</dbReference>
<proteinExistence type="inferred from homology"/>
<evidence type="ECO:0000313" key="7">
    <source>
        <dbReference type="Proteomes" id="UP000237271"/>
    </source>
</evidence>
<reference evidence="6 7" key="1">
    <citation type="journal article" date="2017" name="Genome Biol. Evol.">
        <title>Phytophthora megakarya and P. palmivora, closely related causal agents of cacao black pod rot, underwent increases in genome sizes and gene numbers by different mechanisms.</title>
        <authorList>
            <person name="Ali S.S."/>
            <person name="Shao J."/>
            <person name="Lary D.J."/>
            <person name="Kronmiller B."/>
            <person name="Shen D."/>
            <person name="Strem M.D."/>
            <person name="Amoako-Attah I."/>
            <person name="Akrofi A.Y."/>
            <person name="Begoude B.A."/>
            <person name="Ten Hoopen G.M."/>
            <person name="Coulibaly K."/>
            <person name="Kebe B.I."/>
            <person name="Melnick R.L."/>
            <person name="Guiltinan M.J."/>
            <person name="Tyler B.M."/>
            <person name="Meinhardt L.W."/>
            <person name="Bailey B.A."/>
        </authorList>
    </citation>
    <scope>NUCLEOTIDE SEQUENCE [LARGE SCALE GENOMIC DNA]</scope>
    <source>
        <strain evidence="7">sbr112.9</strain>
    </source>
</reference>
<dbReference type="Proteomes" id="UP000237271">
    <property type="component" value="Unassembled WGS sequence"/>
</dbReference>
<keyword evidence="3 5" id="KW-0964">Secreted</keyword>
<comment type="function">
    <text evidence="5">Effector that suppresses plant defense responses during pathogen infection.</text>
</comment>
<feature type="chain" id="PRO_5044961573" description="RxLR effector protein" evidence="5">
    <location>
        <begin position="25"/>
        <end position="118"/>
    </location>
</feature>
<comment type="caution">
    <text evidence="6">The sequence shown here is derived from an EMBL/GenBank/DDBJ whole genome shotgun (WGS) entry which is preliminary data.</text>
</comment>
<keyword evidence="7" id="KW-1185">Reference proteome</keyword>
<evidence type="ECO:0000256" key="4">
    <source>
        <dbReference type="ARBA" id="ARBA00022729"/>
    </source>
</evidence>
<evidence type="ECO:0000313" key="6">
    <source>
        <dbReference type="EMBL" id="POM78754.1"/>
    </source>
</evidence>
<keyword evidence="4 5" id="KW-0732">Signal</keyword>
<dbReference type="InterPro" id="IPR031825">
    <property type="entry name" value="RXLR"/>
</dbReference>
<evidence type="ECO:0000256" key="3">
    <source>
        <dbReference type="ARBA" id="ARBA00022525"/>
    </source>
</evidence>
<comment type="domain">
    <text evidence="5">The RxLR-dEER motif acts to carry the protein into the host cell cytoplasm through binding to cell surface phosphatidylinositol-3-phosphate.</text>
</comment>
<evidence type="ECO:0000256" key="1">
    <source>
        <dbReference type="ARBA" id="ARBA00004613"/>
    </source>
</evidence>
<evidence type="ECO:0000256" key="5">
    <source>
        <dbReference type="RuleBase" id="RU367124"/>
    </source>
</evidence>
<accession>A0A2P4YLS1</accession>
<comment type="subcellular location">
    <subcellularLocation>
        <location evidence="1 5">Secreted</location>
    </subcellularLocation>
</comment>
<dbReference type="AlphaFoldDB" id="A0A2P4YLS1"/>
<comment type="similarity">
    <text evidence="2 5">Belongs to the RxLR effector family.</text>
</comment>
<dbReference type="OrthoDB" id="97448at2759"/>
<name>A0A2P4YLS1_9STRA</name>
<protein>
    <recommendedName>
        <fullName evidence="5">RxLR effector protein</fullName>
    </recommendedName>
</protein>
<feature type="signal peptide" evidence="5">
    <location>
        <begin position="1"/>
        <end position="24"/>
    </location>
</feature>
<dbReference type="Pfam" id="PF16810">
    <property type="entry name" value="RXLR"/>
    <property type="match status" value="1"/>
</dbReference>
<sequence length="118" mass="13010">MRLVYFVLLVTIITFAASSSGVVATENAIQVKDLAINADYEGRRYLKGSTKTTELNVADEERVGATTPSLKQFFGLAKLPKISIPGTKYIKTILKKLADANLAKKKKKFYSNPNAYGY</sequence>